<keyword evidence="3" id="KW-0173">Coenzyme A biosynthesis</keyword>
<evidence type="ECO:0000256" key="1">
    <source>
        <dbReference type="ARBA" id="ARBA00022741"/>
    </source>
</evidence>
<dbReference type="EMBL" id="CAJNDS010000023">
    <property type="protein sequence ID" value="CAE6920770.1"/>
    <property type="molecule type" value="Genomic_DNA"/>
</dbReference>
<evidence type="ECO:0000256" key="2">
    <source>
        <dbReference type="ARBA" id="ARBA00022840"/>
    </source>
</evidence>
<dbReference type="PANTHER" id="PTHR12280">
    <property type="entry name" value="PANTOTHENATE KINASE"/>
    <property type="match status" value="1"/>
</dbReference>
<name>A0A812GEI9_9DINO</name>
<dbReference type="InterPro" id="IPR004567">
    <property type="entry name" value="Type_II_PanK"/>
</dbReference>
<dbReference type="GO" id="GO:0005829">
    <property type="term" value="C:cytosol"/>
    <property type="evidence" value="ECO:0007669"/>
    <property type="project" value="TreeGrafter"/>
</dbReference>
<dbReference type="GO" id="GO:0005634">
    <property type="term" value="C:nucleus"/>
    <property type="evidence" value="ECO:0007669"/>
    <property type="project" value="TreeGrafter"/>
</dbReference>
<dbReference type="SUPFAM" id="SSF53067">
    <property type="entry name" value="Actin-like ATPase domain"/>
    <property type="match status" value="2"/>
</dbReference>
<feature type="region of interest" description="Disordered" evidence="4">
    <location>
        <begin position="441"/>
        <end position="473"/>
    </location>
</feature>
<dbReference type="OrthoDB" id="498611at2759"/>
<organism evidence="5 6">
    <name type="scientific">Symbiodinium natans</name>
    <dbReference type="NCBI Taxonomy" id="878477"/>
    <lineage>
        <taxon>Eukaryota</taxon>
        <taxon>Sar</taxon>
        <taxon>Alveolata</taxon>
        <taxon>Dinophyceae</taxon>
        <taxon>Suessiales</taxon>
        <taxon>Symbiodiniaceae</taxon>
        <taxon>Symbiodinium</taxon>
    </lineage>
</organism>
<accession>A0A812GEI9</accession>
<dbReference type="GO" id="GO:0015937">
    <property type="term" value="P:coenzyme A biosynthetic process"/>
    <property type="evidence" value="ECO:0007669"/>
    <property type="project" value="UniProtKB-KW"/>
</dbReference>
<dbReference type="InterPro" id="IPR043129">
    <property type="entry name" value="ATPase_NBD"/>
</dbReference>
<evidence type="ECO:0000256" key="3">
    <source>
        <dbReference type="ARBA" id="ARBA00022993"/>
    </source>
</evidence>
<dbReference type="Pfam" id="PF03630">
    <property type="entry name" value="Fumble"/>
    <property type="match status" value="1"/>
</dbReference>
<keyword evidence="6" id="KW-1185">Reference proteome</keyword>
<evidence type="ECO:0000313" key="5">
    <source>
        <dbReference type="EMBL" id="CAE6920770.1"/>
    </source>
</evidence>
<sequence length="473" mass="52286">MANADWGGHSGSRLGLDIGGTLAKLVFFESEVCPSWCTGRFAEVIKGLGKSKSENPASADYGFSRQGSFWGEQENELCFYDEELQGYFHFLCFRSEQMERFVSLIAAQELHHDIDEIFTTGGGAYKYAALFSEHLGITLKPVDELGVVVKGISWLLKRPISDEVCWLGEEENRTNKTFESECHFIDSSTNHLFPFILVNIGSGVSIVRVDGTDKFERVSGSALGGGTFWGLCNLLCPDCKDFSEASCKAVDGDSSSLNLTVEDIYGGDYELEGGRKLPGSLVASFFAKAGRGGNLHDDAALLHALITMVSQNICQIAFLNSRIQGVTKIVFTGNFLRQNQVARQVIATNMRRVTATSQQGKQLQALFLQHEGYFGALGSFLHNVEGDMKRVPTCQRLPTFLGKLSGRSPKMAERSAFQPIEFIFQRFQRCIRCFGNKKAHQTRKSTDTSAEKFTSVPFPKESGHQPIAREHAV</sequence>
<protein>
    <submittedName>
        <fullName evidence="5">PANK1 protein</fullName>
    </submittedName>
</protein>
<dbReference type="Gene3D" id="3.30.420.40">
    <property type="match status" value="1"/>
</dbReference>
<dbReference type="PANTHER" id="PTHR12280:SF20">
    <property type="entry name" value="4'-PHOSPHOPANTETHEINE PHOSPHATASE"/>
    <property type="match status" value="1"/>
</dbReference>
<dbReference type="Gene3D" id="6.10.10.60">
    <property type="match status" value="1"/>
</dbReference>
<dbReference type="NCBIfam" id="TIGR00555">
    <property type="entry name" value="panK_eukar"/>
    <property type="match status" value="1"/>
</dbReference>
<dbReference type="GO" id="GO:0004594">
    <property type="term" value="F:pantothenate kinase activity"/>
    <property type="evidence" value="ECO:0007669"/>
    <property type="project" value="TreeGrafter"/>
</dbReference>
<reference evidence="5" key="1">
    <citation type="submission" date="2021-02" db="EMBL/GenBank/DDBJ databases">
        <authorList>
            <person name="Dougan E. K."/>
            <person name="Rhodes N."/>
            <person name="Thang M."/>
            <person name="Chan C."/>
        </authorList>
    </citation>
    <scope>NUCLEOTIDE SEQUENCE</scope>
</reference>
<gene>
    <name evidence="5" type="primary">PANK1</name>
    <name evidence="5" type="ORF">SNAT2548_LOCUS448</name>
</gene>
<keyword evidence="2" id="KW-0067">ATP-binding</keyword>
<dbReference type="Proteomes" id="UP000604046">
    <property type="component" value="Unassembled WGS sequence"/>
</dbReference>
<comment type="caution">
    <text evidence="5">The sequence shown here is derived from an EMBL/GenBank/DDBJ whole genome shotgun (WGS) entry which is preliminary data.</text>
</comment>
<proteinExistence type="predicted"/>
<dbReference type="AlphaFoldDB" id="A0A812GEI9"/>
<dbReference type="GO" id="GO:0005524">
    <property type="term" value="F:ATP binding"/>
    <property type="evidence" value="ECO:0007669"/>
    <property type="project" value="UniProtKB-KW"/>
</dbReference>
<feature type="compositionally biased region" description="Basic and acidic residues" evidence="4">
    <location>
        <begin position="461"/>
        <end position="473"/>
    </location>
</feature>
<evidence type="ECO:0000313" key="6">
    <source>
        <dbReference type="Proteomes" id="UP000604046"/>
    </source>
</evidence>
<keyword evidence="1" id="KW-0547">Nucleotide-binding</keyword>
<evidence type="ECO:0000256" key="4">
    <source>
        <dbReference type="SAM" id="MobiDB-lite"/>
    </source>
</evidence>
<dbReference type="Gene3D" id="3.30.420.510">
    <property type="match status" value="1"/>
</dbReference>